<dbReference type="InterPro" id="IPR004358">
    <property type="entry name" value="Sig_transdc_His_kin-like_C"/>
</dbReference>
<dbReference type="CDD" id="cd17546">
    <property type="entry name" value="REC_hyHK_CKI1_RcsC-like"/>
    <property type="match status" value="1"/>
</dbReference>
<comment type="catalytic activity">
    <reaction evidence="1">
        <text>ATP + protein L-histidine = ADP + protein N-phospho-L-histidine.</text>
        <dbReference type="EC" id="2.7.13.3"/>
    </reaction>
</comment>
<dbReference type="FunFam" id="3.30.565.10:FF:000010">
    <property type="entry name" value="Sensor histidine kinase RcsC"/>
    <property type="match status" value="1"/>
</dbReference>
<dbReference type="Gene3D" id="3.40.50.2300">
    <property type="match status" value="1"/>
</dbReference>
<keyword evidence="3 6" id="KW-0597">Phosphoprotein</keyword>
<dbReference type="Proteomes" id="UP000039865">
    <property type="component" value="Unassembled WGS sequence"/>
</dbReference>
<gene>
    <name evidence="9" type="primary">Contig9262.g9899</name>
    <name evidence="9" type="ORF">STYLEM_11201</name>
</gene>
<dbReference type="GO" id="GO:0000155">
    <property type="term" value="F:phosphorelay sensor kinase activity"/>
    <property type="evidence" value="ECO:0007669"/>
    <property type="project" value="InterPro"/>
</dbReference>
<organism evidence="9 10">
    <name type="scientific">Stylonychia lemnae</name>
    <name type="common">Ciliate</name>
    <dbReference type="NCBI Taxonomy" id="5949"/>
    <lineage>
        <taxon>Eukaryota</taxon>
        <taxon>Sar</taxon>
        <taxon>Alveolata</taxon>
        <taxon>Ciliophora</taxon>
        <taxon>Intramacronucleata</taxon>
        <taxon>Spirotrichea</taxon>
        <taxon>Stichotrichia</taxon>
        <taxon>Sporadotrichida</taxon>
        <taxon>Oxytrichidae</taxon>
        <taxon>Stylonychinae</taxon>
        <taxon>Stylonychia</taxon>
    </lineage>
</organism>
<feature type="domain" description="Response regulatory" evidence="8">
    <location>
        <begin position="567"/>
        <end position="708"/>
    </location>
</feature>
<dbReference type="InterPro" id="IPR001789">
    <property type="entry name" value="Sig_transdc_resp-reg_receiver"/>
</dbReference>
<dbReference type="SUPFAM" id="SSF55874">
    <property type="entry name" value="ATPase domain of HSP90 chaperone/DNA topoisomerase II/histidine kinase"/>
    <property type="match status" value="1"/>
</dbReference>
<dbReference type="EMBL" id="CCKQ01010640">
    <property type="protein sequence ID" value="CDW82172.1"/>
    <property type="molecule type" value="Genomic_DNA"/>
</dbReference>
<dbReference type="InterPro" id="IPR036890">
    <property type="entry name" value="HATPase_C_sf"/>
</dbReference>
<evidence type="ECO:0000256" key="6">
    <source>
        <dbReference type="PROSITE-ProRule" id="PRU00169"/>
    </source>
</evidence>
<dbReference type="SMART" id="SM00387">
    <property type="entry name" value="HATPase_c"/>
    <property type="match status" value="1"/>
</dbReference>
<dbReference type="Pfam" id="PF00072">
    <property type="entry name" value="Response_reg"/>
    <property type="match status" value="1"/>
</dbReference>
<dbReference type="SMART" id="SM00388">
    <property type="entry name" value="HisKA"/>
    <property type="match status" value="1"/>
</dbReference>
<feature type="modified residue" description="4-aspartylphosphate" evidence="6">
    <location>
        <position position="640"/>
    </location>
</feature>
<feature type="domain" description="Histidine kinase" evidence="7">
    <location>
        <begin position="183"/>
        <end position="402"/>
    </location>
</feature>
<dbReference type="PROSITE" id="PS50109">
    <property type="entry name" value="HIS_KIN"/>
    <property type="match status" value="1"/>
</dbReference>
<evidence type="ECO:0000259" key="7">
    <source>
        <dbReference type="PROSITE" id="PS50109"/>
    </source>
</evidence>
<name>A0A078AL81_STYLE</name>
<dbReference type="AlphaFoldDB" id="A0A078AL81"/>
<dbReference type="InterPro" id="IPR036097">
    <property type="entry name" value="HisK_dim/P_sf"/>
</dbReference>
<evidence type="ECO:0000256" key="4">
    <source>
        <dbReference type="ARBA" id="ARBA00022679"/>
    </source>
</evidence>
<dbReference type="PROSITE" id="PS50110">
    <property type="entry name" value="RESPONSE_REGULATORY"/>
    <property type="match status" value="1"/>
</dbReference>
<reference evidence="9 10" key="1">
    <citation type="submission" date="2014-06" db="EMBL/GenBank/DDBJ databases">
        <authorList>
            <person name="Swart Estienne"/>
        </authorList>
    </citation>
    <scope>NUCLEOTIDE SEQUENCE [LARGE SCALE GENOMIC DNA]</scope>
    <source>
        <strain evidence="9 10">130c</strain>
    </source>
</reference>
<dbReference type="Gene3D" id="1.10.287.130">
    <property type="match status" value="1"/>
</dbReference>
<dbReference type="Pfam" id="PF00512">
    <property type="entry name" value="HisKA"/>
    <property type="match status" value="1"/>
</dbReference>
<evidence type="ECO:0000256" key="2">
    <source>
        <dbReference type="ARBA" id="ARBA00012438"/>
    </source>
</evidence>
<evidence type="ECO:0000313" key="10">
    <source>
        <dbReference type="Proteomes" id="UP000039865"/>
    </source>
</evidence>
<protein>
    <recommendedName>
        <fullName evidence="2">histidine kinase</fullName>
        <ecNumber evidence="2">2.7.13.3</ecNumber>
    </recommendedName>
</protein>
<dbReference type="PANTHER" id="PTHR43047:SF72">
    <property type="entry name" value="OSMOSENSING HISTIDINE PROTEIN KINASE SLN1"/>
    <property type="match status" value="1"/>
</dbReference>
<dbReference type="PRINTS" id="PR00344">
    <property type="entry name" value="BCTRLSENSOR"/>
</dbReference>
<evidence type="ECO:0000259" key="8">
    <source>
        <dbReference type="PROSITE" id="PS50110"/>
    </source>
</evidence>
<accession>A0A078AL81</accession>
<dbReference type="Pfam" id="PF02518">
    <property type="entry name" value="HATPase_c"/>
    <property type="match status" value="1"/>
</dbReference>
<dbReference type="SUPFAM" id="SSF52172">
    <property type="entry name" value="CheY-like"/>
    <property type="match status" value="1"/>
</dbReference>
<dbReference type="OrthoDB" id="449174at2759"/>
<dbReference type="InterPro" id="IPR011006">
    <property type="entry name" value="CheY-like_superfamily"/>
</dbReference>
<dbReference type="EC" id="2.7.13.3" evidence="2"/>
<dbReference type="InterPro" id="IPR003661">
    <property type="entry name" value="HisK_dim/P_dom"/>
</dbReference>
<dbReference type="SMART" id="SM00448">
    <property type="entry name" value="REC"/>
    <property type="match status" value="1"/>
</dbReference>
<keyword evidence="10" id="KW-1185">Reference proteome</keyword>
<dbReference type="GO" id="GO:0005886">
    <property type="term" value="C:plasma membrane"/>
    <property type="evidence" value="ECO:0007669"/>
    <property type="project" value="TreeGrafter"/>
</dbReference>
<keyword evidence="5 9" id="KW-0418">Kinase</keyword>
<dbReference type="InterPro" id="IPR003594">
    <property type="entry name" value="HATPase_dom"/>
</dbReference>
<dbReference type="SUPFAM" id="SSF47384">
    <property type="entry name" value="Homodimeric domain of signal transducing histidine kinase"/>
    <property type="match status" value="1"/>
</dbReference>
<evidence type="ECO:0000256" key="5">
    <source>
        <dbReference type="ARBA" id="ARBA00022777"/>
    </source>
</evidence>
<keyword evidence="4" id="KW-0808">Transferase</keyword>
<dbReference type="PANTHER" id="PTHR43047">
    <property type="entry name" value="TWO-COMPONENT HISTIDINE PROTEIN KINASE"/>
    <property type="match status" value="1"/>
</dbReference>
<dbReference type="InParanoid" id="A0A078AL81"/>
<evidence type="ECO:0000256" key="3">
    <source>
        <dbReference type="ARBA" id="ARBA00022553"/>
    </source>
</evidence>
<dbReference type="CDD" id="cd00082">
    <property type="entry name" value="HisKA"/>
    <property type="match status" value="1"/>
</dbReference>
<sequence>MITSGNEVLFINKQIPNIFDQDVKNEELQNIERQYQQQQSVESSDDQMETQSQYQIIEKLKSTVAKVEKVQLQQNQQIEIKFNNLWDYILAKQYEHTNFKDKINPQDIFNLPLTNQLSDGLYFKYKNSSKEGNTKSKRLQIFSSIISTSQNPFVVTTIRDQSLYLELEKQKNITLAKTQAFASAAHEFRNPLGAIINSLDLLEDKIVQDKGGQMFFKTAKNCSQLMLYLVNDILDFSQLESQKLMLNIDWVEIKTLLEECINVLKFRSDQKGLDLFYEIHQSFPSKIQTDEHRLRQILINLLSNGIKYTCKGYVKILCYKKAQSEQLCIRVQDSGVGIAIQDQEKLFSAFNKTKKNRDLNKDGCGLGLTISKNLAQALQGDIIVESQVDKGSNFIILLPYRYNQFDDLPDRQSHNLVQEEMNEYRRHSNKYNSYQEGSMMKDIERRKNSNYRSNSIQHNSNHRHSLSYLETPQKPHDSHQYEYNEIQSQFEITQNVDTDRDLMTKIQDYIAPIKNIFLPDVTRRSIVQLQDFPQNYVITNQSVIDLETVSIDIQEDTKKQQECKCPRILIADDDPFNIIAVEGMLNSIGISEIEKVFNGSEAIDRIRKNFNSQQSFQGQFKDGKIQSCKGHCQYKIILLDNQMPLMNGIDVAKTIRLEFEHQIQQGPSRIFLLSGDNFTKMDASLRNAFDDIIMKPISKQKIQEILNL</sequence>
<dbReference type="GO" id="GO:0009927">
    <property type="term" value="F:histidine phosphotransfer kinase activity"/>
    <property type="evidence" value="ECO:0007669"/>
    <property type="project" value="TreeGrafter"/>
</dbReference>
<proteinExistence type="predicted"/>
<dbReference type="Gene3D" id="3.30.565.10">
    <property type="entry name" value="Histidine kinase-like ATPase, C-terminal domain"/>
    <property type="match status" value="1"/>
</dbReference>
<evidence type="ECO:0000313" key="9">
    <source>
        <dbReference type="EMBL" id="CDW82172.1"/>
    </source>
</evidence>
<dbReference type="OMA" id="LADRNWE"/>
<dbReference type="InterPro" id="IPR005467">
    <property type="entry name" value="His_kinase_dom"/>
</dbReference>
<evidence type="ECO:0000256" key="1">
    <source>
        <dbReference type="ARBA" id="ARBA00000085"/>
    </source>
</evidence>